<keyword evidence="3" id="KW-1185">Reference proteome</keyword>
<feature type="domain" description="YubB ferredoxin-like" evidence="1">
    <location>
        <begin position="52"/>
        <end position="124"/>
    </location>
</feature>
<reference evidence="2 3" key="1">
    <citation type="submission" date="2018-08" db="EMBL/GenBank/DDBJ databases">
        <title>Mucilaginibacter sp. MYSH2.</title>
        <authorList>
            <person name="Seo T."/>
        </authorList>
    </citation>
    <scope>NUCLEOTIDE SEQUENCE [LARGE SCALE GENOMIC DNA]</scope>
    <source>
        <strain evidence="2 3">MYSH2</strain>
    </source>
</reference>
<organism evidence="2 3">
    <name type="scientific">Mucilaginibacter conchicola</name>
    <dbReference type="NCBI Taxonomy" id="2303333"/>
    <lineage>
        <taxon>Bacteria</taxon>
        <taxon>Pseudomonadati</taxon>
        <taxon>Bacteroidota</taxon>
        <taxon>Sphingobacteriia</taxon>
        <taxon>Sphingobacteriales</taxon>
        <taxon>Sphingobacteriaceae</taxon>
        <taxon>Mucilaginibacter</taxon>
    </lineage>
</organism>
<comment type="caution">
    <text evidence="2">The sequence shown here is derived from an EMBL/GenBank/DDBJ whole genome shotgun (WGS) entry which is preliminary data.</text>
</comment>
<dbReference type="Pfam" id="PF18406">
    <property type="entry name" value="DUF1281_C"/>
    <property type="match status" value="1"/>
</dbReference>
<evidence type="ECO:0000259" key="1">
    <source>
        <dbReference type="Pfam" id="PF18406"/>
    </source>
</evidence>
<dbReference type="EMBL" id="QWDC01000002">
    <property type="protein sequence ID" value="RFZ92942.1"/>
    <property type="molecule type" value="Genomic_DNA"/>
</dbReference>
<protein>
    <recommendedName>
        <fullName evidence="1">YubB ferredoxin-like domain-containing protein</fullName>
    </recommendedName>
</protein>
<accession>A0A372NV17</accession>
<dbReference type="RefSeq" id="WP_117392651.1">
    <property type="nucleotide sequence ID" value="NZ_QWDC01000002.1"/>
</dbReference>
<proteinExistence type="predicted"/>
<sequence length="162" mass="18834">MANQCYNEVYFTGEQNRVKQANRFLSGHQLDEYDGTAIKGTDGYFQDLYFCNGKFHFGTRWVPDFTTLIAVADLFKVGFIVEYSDPAMSLYGRGMYKDGTFVDVRLDIDDYKKIGYNQKEGTYQYQDRTYRDLEKPALAVLKDKVSQHPACKVRRLKIKRGQ</sequence>
<evidence type="ECO:0000313" key="3">
    <source>
        <dbReference type="Proteomes" id="UP000264217"/>
    </source>
</evidence>
<evidence type="ECO:0000313" key="2">
    <source>
        <dbReference type="EMBL" id="RFZ92942.1"/>
    </source>
</evidence>
<dbReference type="OrthoDB" id="1248468at2"/>
<dbReference type="Proteomes" id="UP000264217">
    <property type="component" value="Unassembled WGS sequence"/>
</dbReference>
<dbReference type="AlphaFoldDB" id="A0A372NV17"/>
<name>A0A372NV17_9SPHI</name>
<gene>
    <name evidence="2" type="ORF">D0C36_16265</name>
</gene>
<dbReference type="InterPro" id="IPR041329">
    <property type="entry name" value="YubB_C"/>
</dbReference>